<proteinExistence type="predicted"/>
<gene>
    <name evidence="2" type="ORF">D5H75_40050</name>
</gene>
<dbReference type="AlphaFoldDB" id="A0A3A3ZZD2"/>
<protein>
    <submittedName>
        <fullName evidence="2">Uncharacterized protein</fullName>
    </submittedName>
</protein>
<evidence type="ECO:0000313" key="2">
    <source>
        <dbReference type="EMBL" id="RJL19721.1"/>
    </source>
</evidence>
<feature type="region of interest" description="Disordered" evidence="1">
    <location>
        <begin position="83"/>
        <end position="128"/>
    </location>
</feature>
<comment type="caution">
    <text evidence="2">The sequence shown here is derived from an EMBL/GenBank/DDBJ whole genome shotgun (WGS) entry which is preliminary data.</text>
</comment>
<dbReference type="Proteomes" id="UP000265768">
    <property type="component" value="Unassembled WGS sequence"/>
</dbReference>
<reference evidence="2 3" key="1">
    <citation type="submission" date="2018-09" db="EMBL/GenBank/DDBJ databases">
        <title>YIM 75507 draft genome.</title>
        <authorList>
            <person name="Tang S."/>
            <person name="Feng Y."/>
        </authorList>
    </citation>
    <scope>NUCLEOTIDE SEQUENCE [LARGE SCALE GENOMIC DNA]</scope>
    <source>
        <strain evidence="2 3">YIM 75507</strain>
    </source>
</reference>
<sequence>MTEDGMTPQGRALLEELRAAAGDRPAHARWVDLCIAAELADEAGDADALPITSTPALPREVAEEIADAVAWIAHRERAIRDGRSPAPALYPRDYLDRRERGPVRRTRPAAAPAPRRRTAVSGYQYRPH</sequence>
<dbReference type="EMBL" id="QZEY01000035">
    <property type="protein sequence ID" value="RJL19721.1"/>
    <property type="molecule type" value="Genomic_DNA"/>
</dbReference>
<dbReference type="RefSeq" id="WP_119931866.1">
    <property type="nucleotide sequence ID" value="NZ_QZEY01000035.1"/>
</dbReference>
<organism evidence="2 3">
    <name type="scientific">Bailinhaonella thermotolerans</name>
    <dbReference type="NCBI Taxonomy" id="1070861"/>
    <lineage>
        <taxon>Bacteria</taxon>
        <taxon>Bacillati</taxon>
        <taxon>Actinomycetota</taxon>
        <taxon>Actinomycetes</taxon>
        <taxon>Streptosporangiales</taxon>
        <taxon>Streptosporangiaceae</taxon>
        <taxon>Bailinhaonella</taxon>
    </lineage>
</organism>
<feature type="compositionally biased region" description="Basic and acidic residues" evidence="1">
    <location>
        <begin position="93"/>
        <end position="102"/>
    </location>
</feature>
<evidence type="ECO:0000256" key="1">
    <source>
        <dbReference type="SAM" id="MobiDB-lite"/>
    </source>
</evidence>
<accession>A0A3A3ZZD2</accession>
<name>A0A3A3ZZD2_9ACTN</name>
<keyword evidence="3" id="KW-1185">Reference proteome</keyword>
<evidence type="ECO:0000313" key="3">
    <source>
        <dbReference type="Proteomes" id="UP000265768"/>
    </source>
</evidence>